<protein>
    <submittedName>
        <fullName evidence="1">Uncharacterized protein</fullName>
    </submittedName>
</protein>
<name>A0ABQ1RKE3_9MICO</name>
<dbReference type="Proteomes" id="UP000629365">
    <property type="component" value="Unassembled WGS sequence"/>
</dbReference>
<evidence type="ECO:0000313" key="1">
    <source>
        <dbReference type="EMBL" id="GGD73141.1"/>
    </source>
</evidence>
<organism evidence="1 2">
    <name type="scientific">Microbacterium murale</name>
    <dbReference type="NCBI Taxonomy" id="1081040"/>
    <lineage>
        <taxon>Bacteria</taxon>
        <taxon>Bacillati</taxon>
        <taxon>Actinomycetota</taxon>
        <taxon>Actinomycetes</taxon>
        <taxon>Micrococcales</taxon>
        <taxon>Microbacteriaceae</taxon>
        <taxon>Microbacterium</taxon>
    </lineage>
</organism>
<sequence>MFGGADGEYSASQPRHEAFYDTRTLHVAQRGRRAEVKTELYARVGGVDTLPARPRRARELLDQITRGNPETVRSSRSRRHTQIIHSTSVPQCDESWDATDGRIV</sequence>
<proteinExistence type="predicted"/>
<dbReference type="EMBL" id="BMCM01000002">
    <property type="protein sequence ID" value="GGD73141.1"/>
    <property type="molecule type" value="Genomic_DNA"/>
</dbReference>
<reference evidence="2" key="1">
    <citation type="journal article" date="2019" name="Int. J. Syst. Evol. Microbiol.">
        <title>The Global Catalogue of Microorganisms (GCM) 10K type strain sequencing project: providing services to taxonomists for standard genome sequencing and annotation.</title>
        <authorList>
            <consortium name="The Broad Institute Genomics Platform"/>
            <consortium name="The Broad Institute Genome Sequencing Center for Infectious Disease"/>
            <person name="Wu L."/>
            <person name="Ma J."/>
        </authorList>
    </citation>
    <scope>NUCLEOTIDE SEQUENCE [LARGE SCALE GENOMIC DNA]</scope>
    <source>
        <strain evidence="2">CCM 7640</strain>
    </source>
</reference>
<accession>A0ABQ1RKE3</accession>
<keyword evidence="2" id="KW-1185">Reference proteome</keyword>
<evidence type="ECO:0000313" key="2">
    <source>
        <dbReference type="Proteomes" id="UP000629365"/>
    </source>
</evidence>
<comment type="caution">
    <text evidence="1">The sequence shown here is derived from an EMBL/GenBank/DDBJ whole genome shotgun (WGS) entry which is preliminary data.</text>
</comment>
<gene>
    <name evidence="1" type="ORF">GCM10007269_15300</name>
</gene>